<dbReference type="EMBL" id="MNUO01000108">
    <property type="protein sequence ID" value="OIN96184.1"/>
    <property type="molecule type" value="Genomic_DNA"/>
</dbReference>
<proteinExistence type="inferred from homology"/>
<evidence type="ECO:0000256" key="6">
    <source>
        <dbReference type="RuleBase" id="RU004466"/>
    </source>
</evidence>
<evidence type="ECO:0000256" key="1">
    <source>
        <dbReference type="ARBA" id="ARBA00001946"/>
    </source>
</evidence>
<dbReference type="InterPro" id="IPR033749">
    <property type="entry name" value="Polyprenyl_synt_CS"/>
</dbReference>
<evidence type="ECO:0008006" key="9">
    <source>
        <dbReference type="Google" id="ProtNLM"/>
    </source>
</evidence>
<dbReference type="GO" id="GO:0008299">
    <property type="term" value="P:isoprenoid biosynthetic process"/>
    <property type="evidence" value="ECO:0007669"/>
    <property type="project" value="InterPro"/>
</dbReference>
<dbReference type="GO" id="GO:0004659">
    <property type="term" value="F:prenyltransferase activity"/>
    <property type="evidence" value="ECO:0007669"/>
    <property type="project" value="InterPro"/>
</dbReference>
<name>A0A1J4SA53_9BACT</name>
<keyword evidence="3 6" id="KW-0808">Transferase</keyword>
<dbReference type="SFLD" id="SFLDS00005">
    <property type="entry name" value="Isoprenoid_Synthase_Type_I"/>
    <property type="match status" value="1"/>
</dbReference>
<gene>
    <name evidence="7" type="ORF">AUJ66_07040</name>
</gene>
<protein>
    <recommendedName>
        <fullName evidence="9">Polyprenyl synthetase</fullName>
    </recommendedName>
</protein>
<dbReference type="GO" id="GO:0046872">
    <property type="term" value="F:metal ion binding"/>
    <property type="evidence" value="ECO:0007669"/>
    <property type="project" value="UniProtKB-KW"/>
</dbReference>
<evidence type="ECO:0000256" key="5">
    <source>
        <dbReference type="ARBA" id="ARBA00022842"/>
    </source>
</evidence>
<evidence type="ECO:0000313" key="8">
    <source>
        <dbReference type="Proteomes" id="UP000182278"/>
    </source>
</evidence>
<dbReference type="STRING" id="1817893.AUJ66_07040"/>
<keyword evidence="4" id="KW-0479">Metal-binding</keyword>
<dbReference type="Proteomes" id="UP000182278">
    <property type="component" value="Unassembled WGS sequence"/>
</dbReference>
<organism evidence="7 8">
    <name type="scientific">Candidatus Desantisbacteria bacterium CG1_02_38_46</name>
    <dbReference type="NCBI Taxonomy" id="1817893"/>
    <lineage>
        <taxon>Bacteria</taxon>
        <taxon>Candidatus Desantisiibacteriota</taxon>
    </lineage>
</organism>
<evidence type="ECO:0000256" key="4">
    <source>
        <dbReference type="ARBA" id="ARBA00022723"/>
    </source>
</evidence>
<evidence type="ECO:0000256" key="2">
    <source>
        <dbReference type="ARBA" id="ARBA00006706"/>
    </source>
</evidence>
<dbReference type="InterPro" id="IPR008949">
    <property type="entry name" value="Isoprenoid_synthase_dom_sf"/>
</dbReference>
<dbReference type="InterPro" id="IPR000092">
    <property type="entry name" value="Polyprenyl_synt"/>
</dbReference>
<dbReference type="PROSITE" id="PS00723">
    <property type="entry name" value="POLYPRENYL_SYNTHASE_1"/>
    <property type="match status" value="1"/>
</dbReference>
<dbReference type="AlphaFoldDB" id="A0A1J4SA53"/>
<dbReference type="Pfam" id="PF00348">
    <property type="entry name" value="polyprenyl_synt"/>
    <property type="match status" value="1"/>
</dbReference>
<evidence type="ECO:0000313" key="7">
    <source>
        <dbReference type="EMBL" id="OIN96184.1"/>
    </source>
</evidence>
<comment type="caution">
    <text evidence="7">The sequence shown here is derived from an EMBL/GenBank/DDBJ whole genome shotgun (WGS) entry which is preliminary data.</text>
</comment>
<comment type="cofactor">
    <cofactor evidence="1">
        <name>Mg(2+)</name>
        <dbReference type="ChEBI" id="CHEBI:18420"/>
    </cofactor>
</comment>
<dbReference type="SFLD" id="SFLDG01017">
    <property type="entry name" value="Polyprenyl_Transferase_Like"/>
    <property type="match status" value="1"/>
</dbReference>
<dbReference type="PANTHER" id="PTHR12001">
    <property type="entry name" value="GERANYLGERANYL PYROPHOSPHATE SYNTHASE"/>
    <property type="match status" value="1"/>
</dbReference>
<dbReference type="CDD" id="cd00685">
    <property type="entry name" value="Trans_IPPS_HT"/>
    <property type="match status" value="1"/>
</dbReference>
<dbReference type="Gene3D" id="1.10.600.10">
    <property type="entry name" value="Farnesyl Diphosphate Synthase"/>
    <property type="match status" value="1"/>
</dbReference>
<dbReference type="PANTHER" id="PTHR12001:SF85">
    <property type="entry name" value="SHORT CHAIN ISOPRENYL DIPHOSPHATE SYNTHASE"/>
    <property type="match status" value="1"/>
</dbReference>
<dbReference type="SUPFAM" id="SSF48576">
    <property type="entry name" value="Terpenoid synthases"/>
    <property type="match status" value="1"/>
</dbReference>
<comment type="similarity">
    <text evidence="2 6">Belongs to the FPP/GGPP synthase family.</text>
</comment>
<reference evidence="7 8" key="1">
    <citation type="journal article" date="2016" name="Environ. Microbiol.">
        <title>Genomic resolution of a cold subsurface aquifer community provides metabolic insights for novel microbes adapted to high CO concentrations.</title>
        <authorList>
            <person name="Probst A.J."/>
            <person name="Castelle C.J."/>
            <person name="Singh A."/>
            <person name="Brown C.T."/>
            <person name="Anantharaman K."/>
            <person name="Sharon I."/>
            <person name="Hug L.A."/>
            <person name="Burstein D."/>
            <person name="Emerson J.B."/>
            <person name="Thomas B.C."/>
            <person name="Banfield J.F."/>
        </authorList>
    </citation>
    <scope>NUCLEOTIDE SEQUENCE [LARGE SCALE GENOMIC DNA]</scope>
    <source>
        <strain evidence="7">CG1_02_38_46</strain>
    </source>
</reference>
<accession>A0A1J4SA53</accession>
<keyword evidence="5" id="KW-0460">Magnesium</keyword>
<sequence length="329" mass="37581">MNNSLIRKLRKEVNREIITTIRSFCEIPIASQMLGYQMGLLKNESKETQGKRFRPILCLLSSLAINGDYKMALPAAAAIELIHNFSLIHDDIQDEDECRRGRKTVWRKWGNNQAINAGDAMHTLANIALQRLFKMNLSPKVIDSVFFIINNACYQMCEGQMLDIGFEKKWNVRLPQYLQMIRKKTATLIQSAPYCGALIATQNRSVIRHYKNFGANVGMAFQIFNDLSGCDGSAAQFNHFYSDLIKKKKTLPVILAFKSLESAQKRKIKEREMLSLFKESDAIQHSRRIGENYLENALLELNKTGIKNPSQELLKEYIKKGTGYFSQGI</sequence>
<evidence type="ECO:0000256" key="3">
    <source>
        <dbReference type="ARBA" id="ARBA00022679"/>
    </source>
</evidence>